<dbReference type="AlphaFoldDB" id="A0A6A6Z4F3"/>
<reference evidence="4" key="3">
    <citation type="submission" date="2025-04" db="UniProtKB">
        <authorList>
            <consortium name="RefSeq"/>
        </authorList>
    </citation>
    <scope>IDENTIFICATION</scope>
    <source>
        <strain evidence="4">CBS 304.34</strain>
    </source>
</reference>
<accession>A0A6A6Z4F3</accession>
<dbReference type="Proteomes" id="UP000504636">
    <property type="component" value="Unplaced"/>
</dbReference>
<dbReference type="GO" id="GO:0016747">
    <property type="term" value="F:acyltransferase activity, transferring groups other than amino-acyl groups"/>
    <property type="evidence" value="ECO:0007669"/>
    <property type="project" value="InterPro"/>
</dbReference>
<protein>
    <recommendedName>
        <fullName evidence="1">N-acetyltransferase domain-containing protein</fullName>
    </recommendedName>
</protein>
<evidence type="ECO:0000259" key="1">
    <source>
        <dbReference type="PROSITE" id="PS51186"/>
    </source>
</evidence>
<reference evidence="4" key="2">
    <citation type="submission" date="2020-04" db="EMBL/GenBank/DDBJ databases">
        <authorList>
            <consortium name="NCBI Genome Project"/>
        </authorList>
    </citation>
    <scope>NUCLEOTIDE SEQUENCE</scope>
    <source>
        <strain evidence="4">CBS 304.34</strain>
    </source>
</reference>
<dbReference type="PANTHER" id="PTHR42791:SF4">
    <property type="entry name" value="ACETYLTRANSFERASE, GNAT FAMILY FAMILY (AFU_ORTHOLOGUE AFUA_4G09540)-RELATED"/>
    <property type="match status" value="1"/>
</dbReference>
<dbReference type="Pfam" id="PF00583">
    <property type="entry name" value="Acetyltransf_1"/>
    <property type="match status" value="1"/>
</dbReference>
<evidence type="ECO:0000313" key="3">
    <source>
        <dbReference type="Proteomes" id="UP000504636"/>
    </source>
</evidence>
<dbReference type="GeneID" id="54457418"/>
<dbReference type="RefSeq" id="XP_033582128.1">
    <property type="nucleotide sequence ID" value="XM_033716525.1"/>
</dbReference>
<feature type="non-terminal residue" evidence="2">
    <location>
        <position position="224"/>
    </location>
</feature>
<dbReference type="InterPro" id="IPR052523">
    <property type="entry name" value="Trichothecene_AcTrans"/>
</dbReference>
<reference evidence="2 4" key="1">
    <citation type="journal article" date="2020" name="Stud. Mycol.">
        <title>101 Dothideomycetes genomes: a test case for predicting lifestyles and emergence of pathogens.</title>
        <authorList>
            <person name="Haridas S."/>
            <person name="Albert R."/>
            <person name="Binder M."/>
            <person name="Bloem J."/>
            <person name="Labutti K."/>
            <person name="Salamov A."/>
            <person name="Andreopoulos B."/>
            <person name="Baker S."/>
            <person name="Barry K."/>
            <person name="Bills G."/>
            <person name="Bluhm B."/>
            <person name="Cannon C."/>
            <person name="Castanera R."/>
            <person name="Culley D."/>
            <person name="Daum C."/>
            <person name="Ezra D."/>
            <person name="Gonzalez J."/>
            <person name="Henrissat B."/>
            <person name="Kuo A."/>
            <person name="Liang C."/>
            <person name="Lipzen A."/>
            <person name="Lutzoni F."/>
            <person name="Magnuson J."/>
            <person name="Mondo S."/>
            <person name="Nolan M."/>
            <person name="Ohm R."/>
            <person name="Pangilinan J."/>
            <person name="Park H.-J."/>
            <person name="Ramirez L."/>
            <person name="Alfaro M."/>
            <person name="Sun H."/>
            <person name="Tritt A."/>
            <person name="Yoshinaga Y."/>
            <person name="Zwiers L.-H."/>
            <person name="Turgeon B."/>
            <person name="Goodwin S."/>
            <person name="Spatafora J."/>
            <person name="Crous P."/>
            <person name="Grigoriev I."/>
        </authorList>
    </citation>
    <scope>NUCLEOTIDE SEQUENCE</scope>
    <source>
        <strain evidence="2 4">CBS 304.34</strain>
    </source>
</reference>
<sequence>MSTLPPGYSLHPVTTPDLPTISALLAASKLPLAINRFLYKDWPNEAVQLAHCAKVVEAAHQAAESERLKVVDDATGEIVGRLVMTRKTGKGEVGEGEGEAATKKGEVPEYMVPEVHERVVRAARELEAGIEGRGVDYLGFVELTHSYVKPSHRGRGIWSSLIKLLLERGKQAGVPVYVCSEPQMRRGFLGLGFRETGFVDIDLREFAEENCGWGVFRLTGMVSE</sequence>
<organism evidence="2">
    <name type="scientific">Mytilinidion resinicola</name>
    <dbReference type="NCBI Taxonomy" id="574789"/>
    <lineage>
        <taxon>Eukaryota</taxon>
        <taxon>Fungi</taxon>
        <taxon>Dikarya</taxon>
        <taxon>Ascomycota</taxon>
        <taxon>Pezizomycotina</taxon>
        <taxon>Dothideomycetes</taxon>
        <taxon>Pleosporomycetidae</taxon>
        <taxon>Mytilinidiales</taxon>
        <taxon>Mytilinidiaceae</taxon>
        <taxon>Mytilinidion</taxon>
    </lineage>
</organism>
<dbReference type="CDD" id="cd04301">
    <property type="entry name" value="NAT_SF"/>
    <property type="match status" value="1"/>
</dbReference>
<dbReference type="Gene3D" id="3.40.630.30">
    <property type="match status" value="1"/>
</dbReference>
<feature type="domain" description="N-acetyltransferase" evidence="1">
    <location>
        <begin position="69"/>
        <end position="214"/>
    </location>
</feature>
<proteinExistence type="predicted"/>
<dbReference type="PANTHER" id="PTHR42791">
    <property type="entry name" value="GNAT FAMILY ACETYLTRANSFERASE"/>
    <property type="match status" value="1"/>
</dbReference>
<dbReference type="OrthoDB" id="410198at2759"/>
<evidence type="ECO:0000313" key="4">
    <source>
        <dbReference type="RefSeq" id="XP_033582128.1"/>
    </source>
</evidence>
<dbReference type="PROSITE" id="PS51186">
    <property type="entry name" value="GNAT"/>
    <property type="match status" value="1"/>
</dbReference>
<name>A0A6A6Z4F3_9PEZI</name>
<dbReference type="SUPFAM" id="SSF55729">
    <property type="entry name" value="Acyl-CoA N-acyltransferases (Nat)"/>
    <property type="match status" value="1"/>
</dbReference>
<evidence type="ECO:0000313" key="2">
    <source>
        <dbReference type="EMBL" id="KAF2815164.1"/>
    </source>
</evidence>
<keyword evidence="3" id="KW-1185">Reference proteome</keyword>
<gene>
    <name evidence="2 4" type="ORF">BDZ99DRAFT_408908</name>
</gene>
<dbReference type="InterPro" id="IPR000182">
    <property type="entry name" value="GNAT_dom"/>
</dbReference>
<dbReference type="EMBL" id="MU003694">
    <property type="protein sequence ID" value="KAF2815164.1"/>
    <property type="molecule type" value="Genomic_DNA"/>
</dbReference>
<dbReference type="InterPro" id="IPR016181">
    <property type="entry name" value="Acyl_CoA_acyltransferase"/>
</dbReference>